<feature type="binding site" evidence="12">
    <location>
        <begin position="76"/>
        <end position="77"/>
    </location>
    <ligand>
        <name>pyridoxal 5'-phosphate</name>
        <dbReference type="ChEBI" id="CHEBI:597326"/>
    </ligand>
</feature>
<dbReference type="EMBL" id="AP028961">
    <property type="protein sequence ID" value="BET44411.1"/>
    <property type="molecule type" value="Genomic_DNA"/>
</dbReference>
<comment type="function">
    <text evidence="12">Catalyzes the reversible conversion of 3-phosphohydroxypyruvate to phosphoserine and of 3-hydroxy-2-oxo-4-phosphonooxybutanoate to phosphohydroxythreonine.</text>
</comment>
<name>A0AAT9G3W8_9ENTR</name>
<dbReference type="InterPro" id="IPR020578">
    <property type="entry name" value="Aminotrans_V_PyrdxlP_BS"/>
</dbReference>
<dbReference type="PIRSF" id="PIRSF000525">
    <property type="entry name" value="SerC"/>
    <property type="match status" value="1"/>
</dbReference>
<feature type="binding site" evidence="12">
    <location>
        <position position="153"/>
    </location>
    <ligand>
        <name>pyridoxal 5'-phosphate</name>
        <dbReference type="ChEBI" id="CHEBI:597326"/>
    </ligand>
</feature>
<comment type="subunit">
    <text evidence="12">Homodimer.</text>
</comment>
<dbReference type="InterPro" id="IPR000192">
    <property type="entry name" value="Aminotrans_V_dom"/>
</dbReference>
<keyword evidence="8 12" id="KW-0664">Pyridoxine biosynthesis</keyword>
<evidence type="ECO:0000256" key="3">
    <source>
        <dbReference type="ARBA" id="ARBA00006904"/>
    </source>
</evidence>
<comment type="catalytic activity">
    <reaction evidence="10 12">
        <text>4-(phosphooxy)-L-threonine + 2-oxoglutarate = (R)-3-hydroxy-2-oxo-4-phosphooxybutanoate + L-glutamate</text>
        <dbReference type="Rhea" id="RHEA:16573"/>
        <dbReference type="ChEBI" id="CHEBI:16810"/>
        <dbReference type="ChEBI" id="CHEBI:29985"/>
        <dbReference type="ChEBI" id="CHEBI:58452"/>
        <dbReference type="ChEBI" id="CHEBI:58538"/>
        <dbReference type="EC" id="2.6.1.52"/>
    </reaction>
</comment>
<dbReference type="Pfam" id="PF00266">
    <property type="entry name" value="Aminotran_5"/>
    <property type="match status" value="1"/>
</dbReference>
<keyword evidence="6 12" id="KW-0808">Transferase</keyword>
<evidence type="ECO:0000256" key="9">
    <source>
        <dbReference type="ARBA" id="ARBA00023299"/>
    </source>
</evidence>
<feature type="binding site" evidence="12">
    <location>
        <position position="42"/>
    </location>
    <ligand>
        <name>L-glutamate</name>
        <dbReference type="ChEBI" id="CHEBI:29985"/>
    </ligand>
</feature>
<dbReference type="SUPFAM" id="SSF53383">
    <property type="entry name" value="PLP-dependent transferases"/>
    <property type="match status" value="1"/>
</dbReference>
<comment type="cofactor">
    <cofactor evidence="12">
        <name>pyridoxal 5'-phosphate</name>
        <dbReference type="ChEBI" id="CHEBI:597326"/>
    </cofactor>
    <text evidence="12">Binds 1 pyridoxal phosphate per subunit.</text>
</comment>
<comment type="subcellular location">
    <subcellularLocation>
        <location evidence="12">Cytoplasm</location>
    </subcellularLocation>
</comment>
<evidence type="ECO:0000256" key="1">
    <source>
        <dbReference type="ARBA" id="ARBA00004915"/>
    </source>
</evidence>
<evidence type="ECO:0000256" key="10">
    <source>
        <dbReference type="ARBA" id="ARBA00047630"/>
    </source>
</evidence>
<keyword evidence="4 12" id="KW-0032">Aminotransferase</keyword>
<organism evidence="14">
    <name type="scientific">Candidatus Aschnera chinzeii</name>
    <dbReference type="NCBI Taxonomy" id="1485666"/>
    <lineage>
        <taxon>Bacteria</taxon>
        <taxon>Pseudomonadati</taxon>
        <taxon>Pseudomonadota</taxon>
        <taxon>Gammaproteobacteria</taxon>
        <taxon>Enterobacterales</taxon>
        <taxon>Enterobacteriaceae</taxon>
        <taxon>Candidatus Aschnera</taxon>
    </lineage>
</organism>
<proteinExistence type="inferred from homology"/>
<dbReference type="HAMAP" id="MF_00160">
    <property type="entry name" value="SerC_aminotrans_5"/>
    <property type="match status" value="1"/>
</dbReference>
<comment type="caution">
    <text evidence="12">Lacks conserved residue(s) required for the propagation of feature annotation.</text>
</comment>
<dbReference type="PANTHER" id="PTHR43247:SF1">
    <property type="entry name" value="PHOSPHOSERINE AMINOTRANSFERASE"/>
    <property type="match status" value="1"/>
</dbReference>
<dbReference type="AlphaFoldDB" id="A0AAT9G3W8"/>
<comment type="catalytic activity">
    <reaction evidence="11 12">
        <text>O-phospho-L-serine + 2-oxoglutarate = 3-phosphooxypyruvate + L-glutamate</text>
        <dbReference type="Rhea" id="RHEA:14329"/>
        <dbReference type="ChEBI" id="CHEBI:16810"/>
        <dbReference type="ChEBI" id="CHEBI:18110"/>
        <dbReference type="ChEBI" id="CHEBI:29985"/>
        <dbReference type="ChEBI" id="CHEBI:57524"/>
        <dbReference type="EC" id="2.6.1.52"/>
    </reaction>
</comment>
<dbReference type="InterPro" id="IPR015421">
    <property type="entry name" value="PyrdxlP-dep_Trfase_major"/>
</dbReference>
<dbReference type="PANTHER" id="PTHR43247">
    <property type="entry name" value="PHOSPHOSERINE AMINOTRANSFERASE"/>
    <property type="match status" value="1"/>
</dbReference>
<dbReference type="EC" id="2.6.1.52" evidence="12"/>
<evidence type="ECO:0000256" key="8">
    <source>
        <dbReference type="ARBA" id="ARBA00023096"/>
    </source>
</evidence>
<feature type="binding site" evidence="12">
    <location>
        <position position="174"/>
    </location>
    <ligand>
        <name>pyridoxal 5'-phosphate</name>
        <dbReference type="ChEBI" id="CHEBI:597326"/>
    </ligand>
</feature>
<reference evidence="14" key="2">
    <citation type="submission" date="2023-10" db="EMBL/GenBank/DDBJ databases">
        <authorList>
            <person name="Koga R."/>
            <person name="Fukatsu T."/>
        </authorList>
    </citation>
    <scope>NUCLEOTIDE SEQUENCE</scope>
    <source>
        <strain evidence="14">Kw-01</strain>
    </source>
</reference>
<dbReference type="GO" id="GO:0006564">
    <property type="term" value="P:L-serine biosynthetic process"/>
    <property type="evidence" value="ECO:0007669"/>
    <property type="project" value="UniProtKB-UniRule"/>
</dbReference>
<evidence type="ECO:0000256" key="12">
    <source>
        <dbReference type="HAMAP-Rule" id="MF_00160"/>
    </source>
</evidence>
<feature type="modified residue" description="N6-(pyridoxal phosphate)lysine" evidence="12">
    <location>
        <position position="198"/>
    </location>
</feature>
<evidence type="ECO:0000256" key="6">
    <source>
        <dbReference type="ARBA" id="ARBA00022679"/>
    </source>
</evidence>
<evidence type="ECO:0000256" key="7">
    <source>
        <dbReference type="ARBA" id="ARBA00022898"/>
    </source>
</evidence>
<evidence type="ECO:0000259" key="13">
    <source>
        <dbReference type="Pfam" id="PF00266"/>
    </source>
</evidence>
<dbReference type="InterPro" id="IPR022278">
    <property type="entry name" value="Pser_aminoTfrase"/>
</dbReference>
<dbReference type="Gene3D" id="3.90.1150.10">
    <property type="entry name" value="Aspartate Aminotransferase, domain 1"/>
    <property type="match status" value="1"/>
</dbReference>
<feature type="binding site" evidence="12">
    <location>
        <position position="197"/>
    </location>
    <ligand>
        <name>pyridoxal 5'-phosphate</name>
        <dbReference type="ChEBI" id="CHEBI:597326"/>
    </ligand>
</feature>
<comment type="pathway">
    <text evidence="2 12">Amino-acid biosynthesis; L-serine biosynthesis; L-serine from 3-phospho-D-glycerate: step 2/3.</text>
</comment>
<dbReference type="FunFam" id="3.90.1150.10:FF:000006">
    <property type="entry name" value="Phosphoserine aminotransferase"/>
    <property type="match status" value="1"/>
</dbReference>
<protein>
    <recommendedName>
        <fullName evidence="12">Phosphoserine aminotransferase</fullName>
        <ecNumber evidence="12">2.6.1.52</ecNumber>
    </recommendedName>
    <alternativeName>
        <fullName evidence="12">Phosphohydroxythreonine aminotransferase</fullName>
        <shortName evidence="12">PSAT</shortName>
    </alternativeName>
</protein>
<dbReference type="GO" id="GO:0008615">
    <property type="term" value="P:pyridoxine biosynthetic process"/>
    <property type="evidence" value="ECO:0007669"/>
    <property type="project" value="UniProtKB-UniRule"/>
</dbReference>
<dbReference type="NCBIfam" id="NF003764">
    <property type="entry name" value="PRK05355.1"/>
    <property type="match status" value="1"/>
</dbReference>
<sequence length="362" mass="41960">MSKIYNFSAGPSMLPKEVLQHVKRELYNWNNCGVSIMEISHRSDIFLNFIDEIREDIRNILHIPKNYQILFCQGGARGQFSALPLNLFKETEIVEYLYSGYWSKYALQEALKYCIVKEINILSQNNDLMSLRPIQECSLSDDIKYLHYCSNETVEGINVDLDFSFLNKKDVIVDATSDIFSKPLNLNLFGVVYASSQKNIGIPGLTLVIIREDLLGRSRENIPSIMNYTILNHYHSLYNTPVTFSLYISGLILKWLQKQGGLQVIKIMNAKKAALLYDFIDNSEFYINNIDHLYRSCMNITFFIKKSYLSHDFLHQSRKNGFLFLEGHKSIGGFRASIYNAMPIIGVKKLIKFMKDFEYYNK</sequence>
<evidence type="ECO:0000256" key="11">
    <source>
        <dbReference type="ARBA" id="ARBA00049007"/>
    </source>
</evidence>
<dbReference type="GO" id="GO:0005737">
    <property type="term" value="C:cytoplasm"/>
    <property type="evidence" value="ECO:0007669"/>
    <property type="project" value="UniProtKB-SubCell"/>
</dbReference>
<gene>
    <name evidence="12 14" type="primary">serC</name>
    <name evidence="14" type="ORF">ACHINZ_0810</name>
</gene>
<dbReference type="InterPro" id="IPR015424">
    <property type="entry name" value="PyrdxlP-dep_Trfase"/>
</dbReference>
<reference evidence="14" key="1">
    <citation type="journal article" date="2023" name="Front. Microbiol.">
        <title>Genome analysis of Candidatus Aschnera chinzeii, the bacterial endosymbiont of the blood-sucking bat fly Penicillidia jenynsii (Insecta: Diptera: Nycteribiidae).</title>
        <authorList>
            <person name="Koga R."/>
            <person name="Moriyama M."/>
            <person name="Nozaki T."/>
            <person name="Fukatsu T."/>
        </authorList>
    </citation>
    <scope>NUCLEOTIDE SEQUENCE</scope>
    <source>
        <strain evidence="14">Kw-01</strain>
    </source>
</reference>
<keyword evidence="12" id="KW-0963">Cytoplasm</keyword>
<keyword evidence="5 12" id="KW-0028">Amino-acid biosynthesis</keyword>
<comment type="similarity">
    <text evidence="3 12">Belongs to the class-V pyridoxal-phosphate-dependent aminotransferase family. SerC subfamily.</text>
</comment>
<evidence type="ECO:0000256" key="4">
    <source>
        <dbReference type="ARBA" id="ARBA00022576"/>
    </source>
</evidence>
<evidence type="ECO:0000256" key="5">
    <source>
        <dbReference type="ARBA" id="ARBA00022605"/>
    </source>
</evidence>
<comment type="pathway">
    <text evidence="1 12">Cofactor biosynthesis; pyridoxine 5'-phosphate biosynthesis; pyridoxine 5'-phosphate from D-erythrose 4-phosphate: step 3/5.</text>
</comment>
<accession>A0AAT9G3W8</accession>
<dbReference type="PROSITE" id="PS00595">
    <property type="entry name" value="AA_TRANSFER_CLASS_5"/>
    <property type="match status" value="1"/>
</dbReference>
<keyword evidence="7 12" id="KW-0663">Pyridoxal phosphate</keyword>
<feature type="binding site" evidence="12">
    <location>
        <begin position="239"/>
        <end position="240"/>
    </location>
    <ligand>
        <name>pyridoxal 5'-phosphate</name>
        <dbReference type="ChEBI" id="CHEBI:597326"/>
    </ligand>
</feature>
<dbReference type="InterPro" id="IPR015422">
    <property type="entry name" value="PyrdxlP-dep_Trfase_small"/>
</dbReference>
<dbReference type="Gene3D" id="3.40.640.10">
    <property type="entry name" value="Type I PLP-dependent aspartate aminotransferase-like (Major domain)"/>
    <property type="match status" value="1"/>
</dbReference>
<evidence type="ECO:0000313" key="14">
    <source>
        <dbReference type="EMBL" id="BET44411.1"/>
    </source>
</evidence>
<feature type="binding site" evidence="12">
    <location>
        <position position="102"/>
    </location>
    <ligand>
        <name>pyridoxal 5'-phosphate</name>
        <dbReference type="ChEBI" id="CHEBI:597326"/>
    </ligand>
</feature>
<dbReference type="FunFam" id="3.40.640.10:FF:000010">
    <property type="entry name" value="Phosphoserine aminotransferase"/>
    <property type="match status" value="1"/>
</dbReference>
<keyword evidence="9 12" id="KW-0718">Serine biosynthesis</keyword>
<dbReference type="GO" id="GO:0030170">
    <property type="term" value="F:pyridoxal phosphate binding"/>
    <property type="evidence" value="ECO:0007669"/>
    <property type="project" value="UniProtKB-UniRule"/>
</dbReference>
<dbReference type="GO" id="GO:0004648">
    <property type="term" value="F:O-phospho-L-serine:2-oxoglutarate aminotransferase activity"/>
    <property type="evidence" value="ECO:0007669"/>
    <property type="project" value="UniProtKB-UniRule"/>
</dbReference>
<feature type="domain" description="Aminotransferase class V" evidence="13">
    <location>
        <begin position="4"/>
        <end position="350"/>
    </location>
</feature>
<evidence type="ECO:0000256" key="2">
    <source>
        <dbReference type="ARBA" id="ARBA00005099"/>
    </source>
</evidence>